<dbReference type="Proteomes" id="UP000189513">
    <property type="component" value="Unassembled WGS sequence"/>
</dbReference>
<dbReference type="GO" id="GO:0036503">
    <property type="term" value="P:ERAD pathway"/>
    <property type="evidence" value="ECO:0007669"/>
    <property type="project" value="UniProtKB-ARBA"/>
</dbReference>
<dbReference type="PROSITE" id="PS00183">
    <property type="entry name" value="UBC_1"/>
    <property type="match status" value="1"/>
</dbReference>
<evidence type="ECO:0000256" key="7">
    <source>
        <dbReference type="ARBA" id="ARBA00022840"/>
    </source>
</evidence>
<dbReference type="SUPFAM" id="SSF103107">
    <property type="entry name" value="Hypothetical protein c14orf129, hspc210"/>
    <property type="match status" value="1"/>
</dbReference>
<dbReference type="InterPro" id="IPR011990">
    <property type="entry name" value="TPR-like_helical_dom_sf"/>
</dbReference>
<dbReference type="Pfam" id="PF15044">
    <property type="entry name" value="CLU_N"/>
    <property type="match status" value="1"/>
</dbReference>
<dbReference type="EC" id="2.3.2.23" evidence="2"/>
<dbReference type="GO" id="GO:0061631">
    <property type="term" value="F:ubiquitin conjugating enzyme activity"/>
    <property type="evidence" value="ECO:0007669"/>
    <property type="project" value="UniProtKB-EC"/>
</dbReference>
<evidence type="ECO:0000256" key="14">
    <source>
        <dbReference type="SAM" id="MobiDB-lite"/>
    </source>
</evidence>
<dbReference type="PANTHER" id="PTHR12601">
    <property type="entry name" value="EUKARYOTIC TRANSLATION INITIATION FACTOR 3 SUBUNIT EIF-3"/>
    <property type="match status" value="1"/>
</dbReference>
<feature type="coiled-coil region" evidence="13">
    <location>
        <begin position="839"/>
        <end position="895"/>
    </location>
</feature>
<dbReference type="InterPro" id="IPR016135">
    <property type="entry name" value="UBQ-conjugating_enzyme/RWD"/>
</dbReference>
<dbReference type="GO" id="GO:0005524">
    <property type="term" value="F:ATP binding"/>
    <property type="evidence" value="ECO:0007669"/>
    <property type="project" value="UniProtKB-KW"/>
</dbReference>
<dbReference type="Pfam" id="PF00179">
    <property type="entry name" value="UQ_con"/>
    <property type="match status" value="1"/>
</dbReference>
<dbReference type="Pfam" id="PF12807">
    <property type="entry name" value="eIF3_p135"/>
    <property type="match status" value="1"/>
</dbReference>
<evidence type="ECO:0000256" key="12">
    <source>
        <dbReference type="PROSITE-ProRule" id="PRU10133"/>
    </source>
</evidence>
<evidence type="ECO:0000256" key="2">
    <source>
        <dbReference type="ARBA" id="ARBA00012486"/>
    </source>
</evidence>
<reference evidence="18" key="1">
    <citation type="journal article" date="2017" name="Genome Announc.">
        <title>Genome sequences of Cyberlindnera fabianii 65, Pichia kudriavzevii 129, and Saccharomyces cerevisiae 131 isolated from fermented masau fruits in Zimbabwe.</title>
        <authorList>
            <person name="van Rijswijck I.M.H."/>
            <person name="Derks M.F.L."/>
            <person name="Abee T."/>
            <person name="de Ridder D."/>
            <person name="Smid E.J."/>
        </authorList>
    </citation>
    <scope>NUCLEOTIDE SEQUENCE [LARGE SCALE GENOMIC DNA]</scope>
    <source>
        <strain evidence="18">65</strain>
    </source>
</reference>
<keyword evidence="18" id="KW-1185">Reference proteome</keyword>
<comment type="catalytic activity">
    <reaction evidence="1">
        <text>S-ubiquitinyl-[E1 ubiquitin-activating enzyme]-L-cysteine + [E2 ubiquitin-conjugating enzyme]-L-cysteine = [E1 ubiquitin-activating enzyme]-L-cysteine + S-ubiquitinyl-[E2 ubiquitin-conjugating enzyme]-L-cysteine.</text>
        <dbReference type="EC" id="2.3.2.23"/>
    </reaction>
</comment>
<dbReference type="InterPro" id="IPR033646">
    <property type="entry name" value="CLU-central"/>
</dbReference>
<evidence type="ECO:0000256" key="4">
    <source>
        <dbReference type="ARBA" id="ARBA00022679"/>
    </source>
</evidence>
<keyword evidence="8" id="KW-0882">Thioester bond</keyword>
<dbReference type="STRING" id="36022.A0A1V2LAY0"/>
<evidence type="ECO:0000256" key="8">
    <source>
        <dbReference type="ARBA" id="ARBA00022966"/>
    </source>
</evidence>
<dbReference type="InterPro" id="IPR023313">
    <property type="entry name" value="UBQ-conjugating_AS"/>
</dbReference>
<evidence type="ECO:0000256" key="3">
    <source>
        <dbReference type="ARBA" id="ARBA00022490"/>
    </source>
</evidence>
<dbReference type="PROSITE" id="PS51823">
    <property type="entry name" value="CLU"/>
    <property type="match status" value="1"/>
</dbReference>
<feature type="active site" description="Glycyl thioester intermediate" evidence="12">
    <location>
        <position position="92"/>
    </location>
</feature>
<dbReference type="VEuPathDB" id="FungiDB:BON22_1458"/>
<organism evidence="17 18">
    <name type="scientific">Cyberlindnera fabianii</name>
    <name type="common">Yeast</name>
    <name type="synonym">Hansenula fabianii</name>
    <dbReference type="NCBI Taxonomy" id="36022"/>
    <lineage>
        <taxon>Eukaryota</taxon>
        <taxon>Fungi</taxon>
        <taxon>Dikarya</taxon>
        <taxon>Ascomycota</taxon>
        <taxon>Saccharomycotina</taxon>
        <taxon>Saccharomycetes</taxon>
        <taxon>Phaffomycetales</taxon>
        <taxon>Phaffomycetaceae</taxon>
        <taxon>Cyberlindnera</taxon>
    </lineage>
</organism>
<dbReference type="PANTHER" id="PTHR12601:SF6">
    <property type="entry name" value="CLUSTERED MITOCHONDRIA PROTEIN HOMOLOG"/>
    <property type="match status" value="1"/>
</dbReference>
<dbReference type="Gene3D" id="3.30.2280.10">
    <property type="entry name" value="Hypothetical protein (hspc210)"/>
    <property type="match status" value="1"/>
</dbReference>
<evidence type="ECO:0000256" key="1">
    <source>
        <dbReference type="ARBA" id="ARBA00000485"/>
    </source>
</evidence>
<dbReference type="SUPFAM" id="SSF48452">
    <property type="entry name" value="TPR-like"/>
    <property type="match status" value="2"/>
</dbReference>
<dbReference type="PROSITE" id="PS50127">
    <property type="entry name" value="UBC_2"/>
    <property type="match status" value="1"/>
</dbReference>
<keyword evidence="6" id="KW-0833">Ubl conjugation pathway</keyword>
<evidence type="ECO:0000259" key="16">
    <source>
        <dbReference type="PROSITE" id="PS51823"/>
    </source>
</evidence>
<dbReference type="GO" id="GO:0005737">
    <property type="term" value="C:cytoplasm"/>
    <property type="evidence" value="ECO:0007669"/>
    <property type="project" value="TreeGrafter"/>
</dbReference>
<dbReference type="InterPro" id="IPR025697">
    <property type="entry name" value="CLU_dom"/>
</dbReference>
<dbReference type="InterPro" id="IPR000608">
    <property type="entry name" value="UBC"/>
</dbReference>
<evidence type="ECO:0000259" key="15">
    <source>
        <dbReference type="PROSITE" id="PS50127"/>
    </source>
</evidence>
<feature type="region of interest" description="Disordered" evidence="14">
    <location>
        <begin position="1328"/>
        <end position="1400"/>
    </location>
</feature>
<keyword evidence="5" id="KW-0547">Nucleotide-binding</keyword>
<gene>
    <name evidence="17" type="ORF">BON22_1458</name>
</gene>
<dbReference type="Gene3D" id="3.10.110.10">
    <property type="entry name" value="Ubiquitin Conjugating Enzyme"/>
    <property type="match status" value="1"/>
</dbReference>
<dbReference type="FunFam" id="3.10.110.10:FF:000008">
    <property type="entry name" value="Ubiquitin-conjugating enzyme E2 G2"/>
    <property type="match status" value="1"/>
</dbReference>
<evidence type="ECO:0000256" key="9">
    <source>
        <dbReference type="ARBA" id="ARBA00030012"/>
    </source>
</evidence>
<dbReference type="GO" id="GO:0003729">
    <property type="term" value="F:mRNA binding"/>
    <property type="evidence" value="ECO:0007669"/>
    <property type="project" value="TreeGrafter"/>
</dbReference>
<dbReference type="CDD" id="cd15466">
    <property type="entry name" value="CLU-central"/>
    <property type="match status" value="1"/>
</dbReference>
<dbReference type="EMBL" id="MPUK01000002">
    <property type="protein sequence ID" value="ONH69038.1"/>
    <property type="molecule type" value="Genomic_DNA"/>
</dbReference>
<dbReference type="InterPro" id="IPR028275">
    <property type="entry name" value="CLU_N"/>
</dbReference>
<protein>
    <recommendedName>
        <fullName evidence="2">E2 ubiquitin-conjugating enzyme</fullName>
        <ecNumber evidence="2">2.3.2.23</ecNumber>
    </recommendedName>
    <alternativeName>
        <fullName evidence="11">E2 ubiquitin-conjugating enzyme 7</fullName>
    </alternativeName>
    <alternativeName>
        <fullName evidence="10">Ubiquitin carrier protein</fullName>
    </alternativeName>
    <alternativeName>
        <fullName evidence="9">Ubiquitin-protein ligase</fullName>
    </alternativeName>
</protein>
<evidence type="ECO:0000256" key="5">
    <source>
        <dbReference type="ARBA" id="ARBA00022741"/>
    </source>
</evidence>
<dbReference type="Pfam" id="PF13236">
    <property type="entry name" value="CLU"/>
    <property type="match status" value="1"/>
</dbReference>
<dbReference type="InterPro" id="IPR027523">
    <property type="entry name" value="CLU_prot"/>
</dbReference>
<comment type="caution">
    <text evidence="17">The sequence shown here is derived from an EMBL/GenBank/DDBJ whole genome shotgun (WGS) entry which is preliminary data.</text>
</comment>
<keyword evidence="3" id="KW-0963">Cytoplasm</keyword>
<evidence type="ECO:0000256" key="10">
    <source>
        <dbReference type="ARBA" id="ARBA00031729"/>
    </source>
</evidence>
<feature type="domain" description="UBC core" evidence="15">
    <location>
        <begin position="7"/>
        <end position="167"/>
    </location>
</feature>
<dbReference type="SUPFAM" id="SSF54495">
    <property type="entry name" value="UBC-like"/>
    <property type="match status" value="1"/>
</dbReference>
<name>A0A1V2LAY0_CYBFA</name>
<sequence>MPPRVSTAQRRLLKEYQQLVKDCPEGIVAGPVTEDNLFVWDCLIEGPKDTPYENGVFPARLSFPNDYPLSPPKLVFTPSILHPNIYANGEVCISILHPPGEDPHQYERAEERWSPVQNVEKILLSVMSMLSEPNVESGANIDACKLWRDNRQEFERQVRSDVLPESITVTFKVPDVKSFDAEFFDVSNIADITSFLRSVQSTQHYTNYGLYFQSKRLSDVVTLEEVVTKGSKKITLELKPLPYTEKAVFEHLAVTRSIVGIKDSFSESLAINPGISQVLNLNLTDSVEATAQKKEGESQEEPQVPERTTEEKSKVSALISQFFETLPDDYYYPHKYTPLAVRSLALSAWNPVSATWKSKGHHAYILATTNEGENLHITGSSSGFFVNKSSATKFDPTPREGASKFNTLFELISKSSKAFDQEVRNIFENKNKATYAINDEPQATFLSAPWITKTLSSTPDFGKIQLKDTTARDFNDEYQSYRELPTDTLANRISREKIMAKTAFDFTTQATQGAISIINGGMTAMDPTAPPEGQIFLQNGIFYSFAYDVSGSFAEKGGNAASRASSNQDLQNLKFINAVGPKGIYTLMTTIVDFAGKRIICQTPVPGLFASTEPVETTNEETGEVELTDGEPLTTVKYGYNNLTDTIESDPEFVKALDEVRKSLRFKKKIDGKTELVTNSEIKGIIGTDKRRYLLELFNATPLDIEFVEKHFNPSSEDSYPHKQTVIRMEAVQEWWGSKARAMIAEEAKKQGIDLEAPLKEGESLPEIRIDEEQIAFTPDAFQTEDSEDANARDLSQFITKNLIPKFIEIFAQPGSVAPIDSHYLSQQLHKIGINIRYLGELATQLEKKIAEAVEKEEEFLSKVPAYNKEFNELLEERNKQITEEYTKKAEAERDGKTYDLPEFPPLEFDVEVDHIAPSKLYQSVFHSTVNEMIVRACKHILRSYAVGLPTQFVPALIAHFHNVLLGTAFNESPVAVVEDASLYPELDLSFTKLTPESVRTAIEKDVKISYRYVLPSDWVVNLSPLQMQRDIALKFGIQWAAREYFYTKESYGARLSALQKDKKQKKAAAALSERVNVFDPSDVSLYPLVKDSIPRAATAENVYEAGCQTLESDKDQGIDYITESLIFYQQVYGSVHPEIQRVYSGLSQAYQEANKHSLAVTTSRKAAALAERLFGLDAHETIVSLINLAYLELQTGNIENSLKVYSRVAQLCSEIFGNTHISVPTIFLSVVSALQEAGYASEAIKLAQTLVDLTIQIHGEKSYLTGIVKYRLAVLYAISSKMSECLKEASSAYDILSNVASEKCHATYQARNLLSQARQWKAMSEAQAKAQKLANAEHTHSHTHAGHSHAHAQNNGSSGKKSKKGKLNLDENSLDDVLNYVNGGANPNKKKNKKKGSKN</sequence>
<dbReference type="Gene3D" id="1.25.40.10">
    <property type="entry name" value="Tetratricopeptide repeat domain"/>
    <property type="match status" value="1"/>
</dbReference>
<proteinExistence type="predicted"/>
<evidence type="ECO:0000313" key="17">
    <source>
        <dbReference type="EMBL" id="ONH69038.1"/>
    </source>
</evidence>
<feature type="region of interest" description="Disordered" evidence="14">
    <location>
        <begin position="291"/>
        <end position="312"/>
    </location>
</feature>
<dbReference type="SMART" id="SM00212">
    <property type="entry name" value="UBCc"/>
    <property type="match status" value="1"/>
</dbReference>
<accession>A0A1V2LAY0</accession>
<keyword evidence="4" id="KW-0808">Transferase</keyword>
<feature type="compositionally biased region" description="Basic residues" evidence="14">
    <location>
        <begin position="1389"/>
        <end position="1400"/>
    </location>
</feature>
<feature type="compositionally biased region" description="Basic residues" evidence="14">
    <location>
        <begin position="1342"/>
        <end position="1351"/>
    </location>
</feature>
<dbReference type="GO" id="GO:0048312">
    <property type="term" value="P:intracellular distribution of mitochondria"/>
    <property type="evidence" value="ECO:0007669"/>
    <property type="project" value="TreeGrafter"/>
</dbReference>
<feature type="domain" description="Clu" evidence="16">
    <location>
        <begin position="450"/>
        <end position="708"/>
    </location>
</feature>
<evidence type="ECO:0000256" key="11">
    <source>
        <dbReference type="ARBA" id="ARBA00077195"/>
    </source>
</evidence>
<keyword evidence="7" id="KW-0067">ATP-binding</keyword>
<dbReference type="CDD" id="cd23796">
    <property type="entry name" value="UBCc_UBE2G2"/>
    <property type="match status" value="1"/>
</dbReference>
<evidence type="ECO:0000313" key="18">
    <source>
        <dbReference type="Proteomes" id="UP000189513"/>
    </source>
</evidence>
<keyword evidence="13" id="KW-0175">Coiled coil</keyword>
<evidence type="ECO:0000256" key="13">
    <source>
        <dbReference type="SAM" id="Coils"/>
    </source>
</evidence>
<dbReference type="InterPro" id="IPR023231">
    <property type="entry name" value="GSKIP_dom_sf"/>
</dbReference>
<dbReference type="OMA" id="HPVWDKD"/>
<evidence type="ECO:0000256" key="6">
    <source>
        <dbReference type="ARBA" id="ARBA00022786"/>
    </source>
</evidence>